<comment type="caution">
    <text evidence="1">The sequence shown here is derived from an EMBL/GenBank/DDBJ whole genome shotgun (WGS) entry which is preliminary data.</text>
</comment>
<evidence type="ECO:0000313" key="2">
    <source>
        <dbReference type="Proteomes" id="UP001050975"/>
    </source>
</evidence>
<organism evidence="1 2">
    <name type="scientific">Microseira wollei NIES-4236</name>
    <dbReference type="NCBI Taxonomy" id="2530354"/>
    <lineage>
        <taxon>Bacteria</taxon>
        <taxon>Bacillati</taxon>
        <taxon>Cyanobacteriota</taxon>
        <taxon>Cyanophyceae</taxon>
        <taxon>Oscillatoriophycideae</taxon>
        <taxon>Aerosakkonematales</taxon>
        <taxon>Aerosakkonemataceae</taxon>
        <taxon>Microseira</taxon>
    </lineage>
</organism>
<accession>A0AAV3X3Z9</accession>
<proteinExistence type="predicted"/>
<keyword evidence="2" id="KW-1185">Reference proteome</keyword>
<protein>
    <submittedName>
        <fullName evidence="1">Uncharacterized protein</fullName>
    </submittedName>
</protein>
<dbReference type="RefSeq" id="WP_226577665.1">
    <property type="nucleotide sequence ID" value="NZ_BLAY01000020.1"/>
</dbReference>
<name>A0AAV3X3Z9_9CYAN</name>
<reference evidence="1" key="1">
    <citation type="submission" date="2019-10" db="EMBL/GenBank/DDBJ databases">
        <title>Draft genome sequece of Microseira wollei NIES-4236.</title>
        <authorList>
            <person name="Yamaguchi H."/>
            <person name="Suzuki S."/>
            <person name="Kawachi M."/>
        </authorList>
    </citation>
    <scope>NUCLEOTIDE SEQUENCE</scope>
    <source>
        <strain evidence="1">NIES-4236</strain>
    </source>
</reference>
<dbReference type="AlphaFoldDB" id="A0AAV3X3Z9"/>
<dbReference type="Proteomes" id="UP001050975">
    <property type="component" value="Unassembled WGS sequence"/>
</dbReference>
<sequence length="108" mass="12443">MLQETVLQIPFQVIADAIASLGIEEKRKLWQLLNEEIIQAEAKQSSQLLIQNKNGSDYKPTGEILTIAEIRDRYPRQWVLIADTESDNEWNVIRGEVLVHSPQRESML</sequence>
<dbReference type="EMBL" id="BLAY01000020">
    <property type="protein sequence ID" value="GET36983.1"/>
    <property type="molecule type" value="Genomic_DNA"/>
</dbReference>
<gene>
    <name evidence="1" type="ORF">MiSe_17360</name>
</gene>
<evidence type="ECO:0000313" key="1">
    <source>
        <dbReference type="EMBL" id="GET36983.1"/>
    </source>
</evidence>